<gene>
    <name evidence="8" type="ORF">IPOD504_LOCUS9103</name>
</gene>
<evidence type="ECO:0000256" key="4">
    <source>
        <dbReference type="ARBA" id="ARBA00023157"/>
    </source>
</evidence>
<dbReference type="InterPro" id="IPR050958">
    <property type="entry name" value="Cell_Adh-Cytoskel_Orgn"/>
</dbReference>
<dbReference type="InterPro" id="IPR003599">
    <property type="entry name" value="Ig_sub"/>
</dbReference>
<name>A0ABN8IDS0_9NEOP</name>
<dbReference type="EMBL" id="OW152834">
    <property type="protein sequence ID" value="CAH2055786.1"/>
    <property type="molecule type" value="Genomic_DNA"/>
</dbReference>
<sequence length="833" mass="93735">MRQEIEILKSNIHTVLNSNLSDIKNYILVPFDDPGFGPPLILQTADRLMELMNIIEVSGGNDCPENSIPAIEQAISVSKPNSFIFVFTNGFAKDSSKLSSIRQLCQSKNTQVIIFLSAKCVPVGRDAIGSIDTYFDVAKACSGSVLQFELGNFRQVFKIMRELIKTDWTEVTAHREFIGTKLFTFTVDKSTKDFMIAVSGDYPTVKITDVSGQSVPIENIAITRDSQVIRLHKPAFGDYKANILCQGPTMTTFYRRRELQFQYGFSPKRPKSMRETSALPIPGATSFICISIAEITIELNSVHVSFDGKNTKAINVEIIDDRKGLYAAQEFFEPGKSFKITIYGRDSSFYQVIKGTTGTLRPQKEVLAPMRMKPKILMIEPEVALVEYNSNFTVACKVSGYPKPTITWQDQEGTTLQSEDALLETPYVFISYAYIERVSKNSTIYCKCEYRDDEDSLTMDLFVNRTFNFDVIKHPENSTFEYGAEGQLYCEVDAYPEASIKWYHNDTLVDDSDYLEVLPDENKIVIKNMTLDTTGDYRCEISNSVEEKTFTAIVDIDIDPPEVFLNYSELVLKPGDWVNIECIVTKGKPVPVASWKFMTENGFEEIPDGVSAEDRFLKIPSIKTEHMGVYKCEASNVAGSDSKDIEIKVEYAPKIKIYDELKEVKQSEQVQLYCEVDAIPKARVRWVMTQGDVIVPLSNRHKTDEWNTHRFIALSSDSGNYHCIAENTVGKAERTIILNVLVEPYIEPPPVKMMTLRTGDTVTLPCIINYGNPIPSTKWEFIASNSSVTTISRGKSTSNLILKNLSRRHEGSYICVAENTAGSDSINIIVKVI</sequence>
<keyword evidence="5" id="KW-0325">Glycoprotein</keyword>
<dbReference type="InterPro" id="IPR013783">
    <property type="entry name" value="Ig-like_fold"/>
</dbReference>
<feature type="domain" description="Ig-like" evidence="7">
    <location>
        <begin position="744"/>
        <end position="827"/>
    </location>
</feature>
<accession>A0ABN8IDS0</accession>
<evidence type="ECO:0000256" key="6">
    <source>
        <dbReference type="ARBA" id="ARBA00023319"/>
    </source>
</evidence>
<organism evidence="8 9">
    <name type="scientific">Iphiclides podalirius</name>
    <name type="common">scarce swallowtail</name>
    <dbReference type="NCBI Taxonomy" id="110791"/>
    <lineage>
        <taxon>Eukaryota</taxon>
        <taxon>Metazoa</taxon>
        <taxon>Ecdysozoa</taxon>
        <taxon>Arthropoda</taxon>
        <taxon>Hexapoda</taxon>
        <taxon>Insecta</taxon>
        <taxon>Pterygota</taxon>
        <taxon>Neoptera</taxon>
        <taxon>Endopterygota</taxon>
        <taxon>Lepidoptera</taxon>
        <taxon>Glossata</taxon>
        <taxon>Ditrysia</taxon>
        <taxon>Papilionoidea</taxon>
        <taxon>Papilionidae</taxon>
        <taxon>Papilioninae</taxon>
        <taxon>Iphiclides</taxon>
    </lineage>
</organism>
<dbReference type="Pfam" id="PF25106">
    <property type="entry name" value="VWA_4"/>
    <property type="match status" value="1"/>
</dbReference>
<dbReference type="PROSITE" id="PS50835">
    <property type="entry name" value="IG_LIKE"/>
    <property type="match status" value="5"/>
</dbReference>
<evidence type="ECO:0000259" key="7">
    <source>
        <dbReference type="PROSITE" id="PS50835"/>
    </source>
</evidence>
<dbReference type="PANTHER" id="PTHR45080:SF8">
    <property type="entry name" value="IG-LIKE DOMAIN-CONTAINING PROTEIN"/>
    <property type="match status" value="1"/>
</dbReference>
<dbReference type="PANTHER" id="PTHR45080">
    <property type="entry name" value="CONTACTIN 5"/>
    <property type="match status" value="1"/>
</dbReference>
<dbReference type="SMART" id="SM00408">
    <property type="entry name" value="IGc2"/>
    <property type="match status" value="4"/>
</dbReference>
<keyword evidence="9" id="KW-1185">Reference proteome</keyword>
<dbReference type="Gene3D" id="2.60.40.10">
    <property type="entry name" value="Immunoglobulins"/>
    <property type="match status" value="5"/>
</dbReference>
<dbReference type="Pfam" id="PF23560">
    <property type="entry name" value="GBD_Hemicentin"/>
    <property type="match status" value="1"/>
</dbReference>
<protein>
    <recommendedName>
        <fullName evidence="7">Ig-like domain-containing protein</fullName>
    </recommendedName>
</protein>
<dbReference type="SMART" id="SM00409">
    <property type="entry name" value="IG"/>
    <property type="match status" value="5"/>
</dbReference>
<feature type="domain" description="Ig-like" evidence="7">
    <location>
        <begin position="561"/>
        <end position="650"/>
    </location>
</feature>
<dbReference type="InterPro" id="IPR036179">
    <property type="entry name" value="Ig-like_dom_sf"/>
</dbReference>
<dbReference type="SUPFAM" id="SSF48726">
    <property type="entry name" value="Immunoglobulin"/>
    <property type="match status" value="4"/>
</dbReference>
<evidence type="ECO:0000313" key="8">
    <source>
        <dbReference type="EMBL" id="CAH2055786.1"/>
    </source>
</evidence>
<dbReference type="Pfam" id="PF07679">
    <property type="entry name" value="I-set"/>
    <property type="match status" value="2"/>
</dbReference>
<keyword evidence="6" id="KW-0393">Immunoglobulin domain</keyword>
<dbReference type="InterPro" id="IPR013098">
    <property type="entry name" value="Ig_I-set"/>
</dbReference>
<evidence type="ECO:0000256" key="3">
    <source>
        <dbReference type="ARBA" id="ARBA00022729"/>
    </source>
</evidence>
<reference evidence="8" key="1">
    <citation type="submission" date="2022-03" db="EMBL/GenBank/DDBJ databases">
        <authorList>
            <person name="Martin H S."/>
        </authorList>
    </citation>
    <scope>NUCLEOTIDE SEQUENCE</scope>
</reference>
<evidence type="ECO:0000313" key="9">
    <source>
        <dbReference type="Proteomes" id="UP000837857"/>
    </source>
</evidence>
<dbReference type="InterPro" id="IPR007110">
    <property type="entry name" value="Ig-like_dom"/>
</dbReference>
<proteinExistence type="predicted"/>
<keyword evidence="3" id="KW-0732">Signal</keyword>
<comment type="subcellular location">
    <subcellularLocation>
        <location evidence="1">Secreted</location>
    </subcellularLocation>
</comment>
<feature type="domain" description="Ig-like" evidence="7">
    <location>
        <begin position="374"/>
        <end position="458"/>
    </location>
</feature>
<evidence type="ECO:0000256" key="1">
    <source>
        <dbReference type="ARBA" id="ARBA00004613"/>
    </source>
</evidence>
<dbReference type="Pfam" id="PF13927">
    <property type="entry name" value="Ig_3"/>
    <property type="match status" value="2"/>
</dbReference>
<evidence type="ECO:0000256" key="5">
    <source>
        <dbReference type="ARBA" id="ARBA00023180"/>
    </source>
</evidence>
<feature type="domain" description="Ig-like" evidence="7">
    <location>
        <begin position="653"/>
        <end position="739"/>
    </location>
</feature>
<dbReference type="InterPro" id="IPR003598">
    <property type="entry name" value="Ig_sub2"/>
</dbReference>
<keyword evidence="2" id="KW-0964">Secreted</keyword>
<dbReference type="CDD" id="cd00096">
    <property type="entry name" value="Ig"/>
    <property type="match status" value="1"/>
</dbReference>
<keyword evidence="4" id="KW-1015">Disulfide bond</keyword>
<dbReference type="InterPro" id="IPR056475">
    <property type="entry name" value="GBD_Hemicentin/VWA7"/>
</dbReference>
<feature type="domain" description="Ig-like" evidence="7">
    <location>
        <begin position="469"/>
        <end position="551"/>
    </location>
</feature>
<feature type="non-terminal residue" evidence="8">
    <location>
        <position position="1"/>
    </location>
</feature>
<dbReference type="InterPro" id="IPR056861">
    <property type="entry name" value="HMCN1-like_VWA"/>
</dbReference>
<dbReference type="Proteomes" id="UP000837857">
    <property type="component" value="Chromosome 22"/>
</dbReference>
<evidence type="ECO:0000256" key="2">
    <source>
        <dbReference type="ARBA" id="ARBA00022525"/>
    </source>
</evidence>